<evidence type="ECO:0000313" key="8">
    <source>
        <dbReference type="Proteomes" id="UP001388673"/>
    </source>
</evidence>
<dbReference type="Gene3D" id="2.60.120.260">
    <property type="entry name" value="Galactose-binding domain-like"/>
    <property type="match status" value="2"/>
</dbReference>
<organism evidence="7 8">
    <name type="scientific">Kwoniella newhampshirensis</name>
    <dbReference type="NCBI Taxonomy" id="1651941"/>
    <lineage>
        <taxon>Eukaryota</taxon>
        <taxon>Fungi</taxon>
        <taxon>Dikarya</taxon>
        <taxon>Basidiomycota</taxon>
        <taxon>Agaricomycotina</taxon>
        <taxon>Tremellomycetes</taxon>
        <taxon>Tremellales</taxon>
        <taxon>Cryptococcaceae</taxon>
        <taxon>Kwoniella</taxon>
    </lineage>
</organism>
<dbReference type="EMBL" id="JBCAWK010000007">
    <property type="protein sequence ID" value="KAK8853189.1"/>
    <property type="molecule type" value="Genomic_DNA"/>
</dbReference>
<evidence type="ECO:0000256" key="6">
    <source>
        <dbReference type="SAM" id="Phobius"/>
    </source>
</evidence>
<keyword evidence="2 6" id="KW-0812">Transmembrane</keyword>
<accession>A0AAW0YXQ0</accession>
<feature type="compositionally biased region" description="Low complexity" evidence="5">
    <location>
        <begin position="479"/>
        <end position="501"/>
    </location>
</feature>
<comment type="caution">
    <text evidence="7">The sequence shown here is derived from an EMBL/GenBank/DDBJ whole genome shotgun (WGS) entry which is preliminary data.</text>
</comment>
<feature type="compositionally biased region" description="Polar residues" evidence="5">
    <location>
        <begin position="362"/>
        <end position="379"/>
    </location>
</feature>
<dbReference type="Proteomes" id="UP001388673">
    <property type="component" value="Unassembled WGS sequence"/>
</dbReference>
<dbReference type="GeneID" id="92181149"/>
<protein>
    <recommendedName>
        <fullName evidence="9">Transmembrane protein</fullName>
    </recommendedName>
</protein>
<dbReference type="GO" id="GO:0071944">
    <property type="term" value="C:cell periphery"/>
    <property type="evidence" value="ECO:0007669"/>
    <property type="project" value="UniProtKB-ARBA"/>
</dbReference>
<feature type="transmembrane region" description="Helical" evidence="6">
    <location>
        <begin position="306"/>
        <end position="331"/>
    </location>
</feature>
<evidence type="ECO:0000256" key="2">
    <source>
        <dbReference type="ARBA" id="ARBA00022692"/>
    </source>
</evidence>
<evidence type="ECO:0008006" key="9">
    <source>
        <dbReference type="Google" id="ProtNLM"/>
    </source>
</evidence>
<evidence type="ECO:0000256" key="3">
    <source>
        <dbReference type="ARBA" id="ARBA00022989"/>
    </source>
</evidence>
<dbReference type="AlphaFoldDB" id="A0AAW0YXQ0"/>
<comment type="subcellular location">
    <subcellularLocation>
        <location evidence="1">Membrane</location>
        <topology evidence="1">Single-pass membrane protein</topology>
    </subcellularLocation>
</comment>
<feature type="region of interest" description="Disordered" evidence="5">
    <location>
        <begin position="360"/>
        <end position="514"/>
    </location>
</feature>
<dbReference type="KEGG" id="kne:92181149"/>
<feature type="compositionally biased region" description="Low complexity" evidence="5">
    <location>
        <begin position="402"/>
        <end position="412"/>
    </location>
</feature>
<evidence type="ECO:0000313" key="7">
    <source>
        <dbReference type="EMBL" id="KAK8853189.1"/>
    </source>
</evidence>
<evidence type="ECO:0000256" key="1">
    <source>
        <dbReference type="ARBA" id="ARBA00004167"/>
    </source>
</evidence>
<proteinExistence type="predicted"/>
<dbReference type="PANTHER" id="PTHR15549">
    <property type="entry name" value="PAIRED IMMUNOGLOBULIN-LIKE TYPE 2 RECEPTOR"/>
    <property type="match status" value="1"/>
</dbReference>
<dbReference type="InterPro" id="IPR051694">
    <property type="entry name" value="Immunoregulatory_rcpt-like"/>
</dbReference>
<keyword evidence="4 6" id="KW-0472">Membrane</keyword>
<evidence type="ECO:0000256" key="4">
    <source>
        <dbReference type="ARBA" id="ARBA00023136"/>
    </source>
</evidence>
<reference evidence="7 8" key="1">
    <citation type="journal article" date="2024" name="bioRxiv">
        <title>Comparative genomics of Cryptococcus and Kwoniella reveals pathogenesis evolution and contrasting karyotype dynamics via intercentromeric recombination or chromosome fusion.</title>
        <authorList>
            <person name="Coelho M.A."/>
            <person name="David-Palma M."/>
            <person name="Shea T."/>
            <person name="Bowers K."/>
            <person name="McGinley-Smith S."/>
            <person name="Mohammad A.W."/>
            <person name="Gnirke A."/>
            <person name="Yurkov A.M."/>
            <person name="Nowrousian M."/>
            <person name="Sun S."/>
            <person name="Cuomo C.A."/>
            <person name="Heitman J."/>
        </authorList>
    </citation>
    <scope>NUCLEOTIDE SEQUENCE [LARGE SCALE GENOMIC DNA]</scope>
    <source>
        <strain evidence="7 8">CBS 13917</strain>
    </source>
</reference>
<keyword evidence="3 6" id="KW-1133">Transmembrane helix</keyword>
<feature type="region of interest" description="Disordered" evidence="5">
    <location>
        <begin position="529"/>
        <end position="559"/>
    </location>
</feature>
<evidence type="ECO:0000256" key="5">
    <source>
        <dbReference type="SAM" id="MobiDB-lite"/>
    </source>
</evidence>
<name>A0AAW0YXQ0_9TREE</name>
<feature type="compositionally biased region" description="Polar residues" evidence="5">
    <location>
        <begin position="447"/>
        <end position="468"/>
    </location>
</feature>
<dbReference type="RefSeq" id="XP_066802375.1">
    <property type="nucleotide sequence ID" value="XM_066946996.1"/>
</dbReference>
<dbReference type="GO" id="GO:0016020">
    <property type="term" value="C:membrane"/>
    <property type="evidence" value="ECO:0007669"/>
    <property type="project" value="UniProtKB-SubCell"/>
</dbReference>
<sequence>MNITLDDTSPQFRYISRSPSAGWLQNHTDDPSTDLYYKSTFYGTYSDGDSVSLTFNGTQVVIYGAKRPNHGRYSTQLDGGDVLYQDGSSTQAQFQTVLFQASGLSSETEHTVVITNSPTVPAGFNSNSWFDIDFAVITTSTPISRDTVVTTYDDTSSICQYSGTGWVTNPPLQPGRYYNTTAHITQVTGDTVQLNFNGSVVQVLGGLYRDHGNYSVSLDGGQAQNYNGTFFDLQPGATLYQASNLENGPHTLLITNLGGGPKGSFFDLDAVIVYNIINTPLSANGTHITNGNNSTTPPHSSSSNHVGAIAGGVVGGVAGLALVILLVWFLFRRSESRKGEFLPYSRRSDDRMDLDGEEVKPYTQQTPDELYPTTASASDAQREQMTPFLSALPTPPPSDATSYPQSQYPPSSNDNDRAERQDFLSGGTTPIIGDGSLWQIGPIPGLSQGSESSGSPTALPATISSSSGKPGWLRSLYEPATSTNGPPTTPPSQQYQTSSQQDKVLSNPTPARMFVHGREQDMGPVMTAGHEAEEGGFGVLPPDYTQATEPLPNERRESH</sequence>
<gene>
    <name evidence="7" type="ORF">IAR55_003891</name>
</gene>
<keyword evidence="8" id="KW-1185">Reference proteome</keyword>